<keyword evidence="3" id="KW-1185">Reference proteome</keyword>
<organism evidence="2 3">
    <name type="scientific">Sporidiobolus salmonicolor</name>
    <name type="common">Yeast-like fungus</name>
    <name type="synonym">Sporobolomyces salmonicolor</name>
    <dbReference type="NCBI Taxonomy" id="5005"/>
    <lineage>
        <taxon>Eukaryota</taxon>
        <taxon>Fungi</taxon>
        <taxon>Dikarya</taxon>
        <taxon>Basidiomycota</taxon>
        <taxon>Pucciniomycotina</taxon>
        <taxon>Microbotryomycetes</taxon>
        <taxon>Sporidiobolales</taxon>
        <taxon>Sporidiobolaceae</taxon>
        <taxon>Sporobolomyces</taxon>
    </lineage>
</organism>
<sequence>MIDTPTTYQSFDLPMPRTPRDEIAEHEARSGFWFGRYFGTRTRPEDEEGIVGIEDHRPTQTKLKYVWGEVTCYAKHMLPLVFVFVFVVLAIALLAYKQAIDRIVHPPPSLEP</sequence>
<evidence type="ECO:0000313" key="3">
    <source>
        <dbReference type="Proteomes" id="UP000243876"/>
    </source>
</evidence>
<evidence type="ECO:0000313" key="2">
    <source>
        <dbReference type="EMBL" id="CEQ42173.1"/>
    </source>
</evidence>
<dbReference type="AlphaFoldDB" id="A0A0D6EQQ3"/>
<dbReference type="OrthoDB" id="2529698at2759"/>
<dbReference type="EMBL" id="CENE01000021">
    <property type="protein sequence ID" value="CEQ42173.1"/>
    <property type="molecule type" value="Genomic_DNA"/>
</dbReference>
<dbReference type="Proteomes" id="UP000243876">
    <property type="component" value="Unassembled WGS sequence"/>
</dbReference>
<accession>A0A0D6EQQ3</accession>
<evidence type="ECO:0000256" key="1">
    <source>
        <dbReference type="SAM" id="Phobius"/>
    </source>
</evidence>
<gene>
    <name evidence="2" type="primary">SPOSA6832_03947</name>
</gene>
<reference evidence="3" key="1">
    <citation type="submission" date="2015-02" db="EMBL/GenBank/DDBJ databases">
        <authorList>
            <person name="Gon?alves P."/>
        </authorList>
    </citation>
    <scope>NUCLEOTIDE SEQUENCE [LARGE SCALE GENOMIC DNA]</scope>
</reference>
<protein>
    <submittedName>
        <fullName evidence="2">SPOSA6832_03947-mRNA-1:cds</fullName>
    </submittedName>
</protein>
<proteinExistence type="predicted"/>
<keyword evidence="1" id="KW-0812">Transmembrane</keyword>
<name>A0A0D6EQQ3_SPOSA</name>
<feature type="transmembrane region" description="Helical" evidence="1">
    <location>
        <begin position="77"/>
        <end position="96"/>
    </location>
</feature>
<keyword evidence="1" id="KW-1133">Transmembrane helix</keyword>
<keyword evidence="1" id="KW-0472">Membrane</keyword>